<dbReference type="EMBL" id="JADINA010000008">
    <property type="protein sequence ID" value="MBO8425909.1"/>
    <property type="molecule type" value="Genomic_DNA"/>
</dbReference>
<dbReference type="AlphaFoldDB" id="A0A9D9DIJ4"/>
<accession>A0A9D9DIJ4</accession>
<protein>
    <submittedName>
        <fullName evidence="3">ATP-binding protein</fullName>
    </submittedName>
</protein>
<dbReference type="Proteomes" id="UP000823634">
    <property type="component" value="Unassembled WGS sequence"/>
</dbReference>
<dbReference type="InterPro" id="IPR027417">
    <property type="entry name" value="P-loop_NTPase"/>
</dbReference>
<keyword evidence="3" id="KW-0067">ATP-binding</keyword>
<dbReference type="InterPro" id="IPR041682">
    <property type="entry name" value="AAA_14"/>
</dbReference>
<name>A0A9D9DIJ4_9FIRM</name>
<sequence length="413" mass="47805">MEIKRDKYLDKLTSAIGNGLVKVIVGARRCGKSYLLFHLFKDYLLKSVTDEEHIIEINFDAFENSKLTKADECYRYLISKIKDRERYFFLLDEIQLLEKFESILNSFLNRNVDIYVTGSNSKMLSSDIATEFRGRGWLIDVFPLSFAEFKSVKPSLSDEGAFEEYFTYGGMPFVAGLSSSNDKIKYLKNLYKETYLKDIVDRNKLRNDEAIEDVLAIIASNIGCFTNVHKIASTFSSVAKKQISDHTIADYLGFLEDAFVLHKARRYDIKGRKYIGANDKYYFSDCGIRNAILNFRQTEPTHLMEQVIYNELLCRGYSVDVGLVETRVPNTGERKRFEVDFVCNLGSQRIYIQSAYRIGDLAKLDQEIRPFQKIEDAFRKILIIGQRTEPHYDDNGVLHMGLYNFLENEAFPF</sequence>
<proteinExistence type="predicted"/>
<feature type="domain" description="DUF4143" evidence="2">
    <location>
        <begin position="197"/>
        <end position="354"/>
    </location>
</feature>
<dbReference type="Pfam" id="PF13173">
    <property type="entry name" value="AAA_14"/>
    <property type="match status" value="1"/>
</dbReference>
<feature type="domain" description="AAA" evidence="1">
    <location>
        <begin position="21"/>
        <end position="149"/>
    </location>
</feature>
<keyword evidence="3" id="KW-0547">Nucleotide-binding</keyword>
<evidence type="ECO:0000313" key="3">
    <source>
        <dbReference type="EMBL" id="MBO8425909.1"/>
    </source>
</evidence>
<dbReference type="SUPFAM" id="SSF52540">
    <property type="entry name" value="P-loop containing nucleoside triphosphate hydrolases"/>
    <property type="match status" value="1"/>
</dbReference>
<evidence type="ECO:0000313" key="4">
    <source>
        <dbReference type="Proteomes" id="UP000823634"/>
    </source>
</evidence>
<dbReference type="Gene3D" id="3.40.50.300">
    <property type="entry name" value="P-loop containing nucleotide triphosphate hydrolases"/>
    <property type="match status" value="1"/>
</dbReference>
<dbReference type="Pfam" id="PF13635">
    <property type="entry name" value="DUF4143"/>
    <property type="match status" value="1"/>
</dbReference>
<organism evidence="3 4">
    <name type="scientific">Candidatus Alloenteromonas pullistercoris</name>
    <dbReference type="NCBI Taxonomy" id="2840785"/>
    <lineage>
        <taxon>Bacteria</taxon>
        <taxon>Bacillati</taxon>
        <taxon>Bacillota</taxon>
        <taxon>Bacillota incertae sedis</taxon>
        <taxon>Candidatus Alloenteromonas</taxon>
    </lineage>
</organism>
<dbReference type="InterPro" id="IPR025420">
    <property type="entry name" value="DUF4143"/>
</dbReference>
<dbReference type="GO" id="GO:0005524">
    <property type="term" value="F:ATP binding"/>
    <property type="evidence" value="ECO:0007669"/>
    <property type="project" value="UniProtKB-KW"/>
</dbReference>
<dbReference type="PANTHER" id="PTHR33295:SF18">
    <property type="entry name" value="AAA+ ATPASE DOMAIN-CONTAINING PROTEIN"/>
    <property type="match status" value="1"/>
</dbReference>
<dbReference type="PANTHER" id="PTHR33295">
    <property type="entry name" value="ATPASE"/>
    <property type="match status" value="1"/>
</dbReference>
<gene>
    <name evidence="3" type="ORF">IAC61_01130</name>
</gene>
<evidence type="ECO:0000259" key="1">
    <source>
        <dbReference type="Pfam" id="PF13173"/>
    </source>
</evidence>
<comment type="caution">
    <text evidence="3">The sequence shown here is derived from an EMBL/GenBank/DDBJ whole genome shotgun (WGS) entry which is preliminary data.</text>
</comment>
<reference evidence="3" key="1">
    <citation type="submission" date="2020-10" db="EMBL/GenBank/DDBJ databases">
        <authorList>
            <person name="Gilroy R."/>
        </authorList>
    </citation>
    <scope>NUCLEOTIDE SEQUENCE</scope>
    <source>
        <strain evidence="3">17113</strain>
    </source>
</reference>
<reference evidence="3" key="2">
    <citation type="journal article" date="2021" name="PeerJ">
        <title>Extensive microbial diversity within the chicken gut microbiome revealed by metagenomics and culture.</title>
        <authorList>
            <person name="Gilroy R."/>
            <person name="Ravi A."/>
            <person name="Getino M."/>
            <person name="Pursley I."/>
            <person name="Horton D.L."/>
            <person name="Alikhan N.F."/>
            <person name="Baker D."/>
            <person name="Gharbi K."/>
            <person name="Hall N."/>
            <person name="Watson M."/>
            <person name="Adriaenssens E.M."/>
            <person name="Foster-Nyarko E."/>
            <person name="Jarju S."/>
            <person name="Secka A."/>
            <person name="Antonio M."/>
            <person name="Oren A."/>
            <person name="Chaudhuri R.R."/>
            <person name="La Ragione R."/>
            <person name="Hildebrand F."/>
            <person name="Pallen M.J."/>
        </authorList>
    </citation>
    <scope>NUCLEOTIDE SEQUENCE</scope>
    <source>
        <strain evidence="3">17113</strain>
    </source>
</reference>
<evidence type="ECO:0000259" key="2">
    <source>
        <dbReference type="Pfam" id="PF13635"/>
    </source>
</evidence>